<name>A0AAC8TC33_9BACT</name>
<dbReference type="KEGG" id="age:AA314_00637"/>
<dbReference type="Proteomes" id="UP000256345">
    <property type="component" value="Unassembled WGS sequence"/>
</dbReference>
<sequence length="128" mass="13441">MKSVRHWLLWAVMLGAVGCNEGVGDRCDAATACPEGLECSFPPPPRSGPVENPQGICDFPLKAEGEPCSQAADCQTALTCSNHFTPNTRYGRCVQKHGLGEACFQNRDCAAGTCKGADEHGLGGTCTP</sequence>
<gene>
    <name evidence="1" type="ORF">AA314_00637</name>
    <name evidence="2" type="ORF">ATI61_106390</name>
</gene>
<reference evidence="1 3" key="1">
    <citation type="submission" date="2015-05" db="EMBL/GenBank/DDBJ databases">
        <title>Genome assembly of Archangium gephyra DSM 2261.</title>
        <authorList>
            <person name="Sharma G."/>
            <person name="Subramanian S."/>
        </authorList>
    </citation>
    <scope>NUCLEOTIDE SEQUENCE [LARGE SCALE GENOMIC DNA]</scope>
    <source>
        <strain evidence="1 3">DSM 2261</strain>
    </source>
</reference>
<dbReference type="EMBL" id="QUMU01000006">
    <property type="protein sequence ID" value="REG30920.1"/>
    <property type="molecule type" value="Genomic_DNA"/>
</dbReference>
<dbReference type="EMBL" id="CP011509">
    <property type="protein sequence ID" value="AKI99010.1"/>
    <property type="molecule type" value="Genomic_DNA"/>
</dbReference>
<dbReference type="PROSITE" id="PS51257">
    <property type="entry name" value="PROKAR_LIPOPROTEIN"/>
    <property type="match status" value="1"/>
</dbReference>
<dbReference type="RefSeq" id="WP_047854227.1">
    <property type="nucleotide sequence ID" value="NZ_CP011509.1"/>
</dbReference>
<keyword evidence="4" id="KW-1185">Reference proteome</keyword>
<proteinExistence type="predicted"/>
<evidence type="ECO:0000313" key="2">
    <source>
        <dbReference type="EMBL" id="REG30920.1"/>
    </source>
</evidence>
<organism evidence="1 3">
    <name type="scientific">Archangium gephyra</name>
    <dbReference type="NCBI Taxonomy" id="48"/>
    <lineage>
        <taxon>Bacteria</taxon>
        <taxon>Pseudomonadati</taxon>
        <taxon>Myxococcota</taxon>
        <taxon>Myxococcia</taxon>
        <taxon>Myxococcales</taxon>
        <taxon>Cystobacterineae</taxon>
        <taxon>Archangiaceae</taxon>
        <taxon>Archangium</taxon>
    </lineage>
</organism>
<evidence type="ECO:0000313" key="1">
    <source>
        <dbReference type="EMBL" id="AKI99010.1"/>
    </source>
</evidence>
<reference evidence="2 4" key="2">
    <citation type="submission" date="2018-08" db="EMBL/GenBank/DDBJ databases">
        <title>Genomic Encyclopedia of Archaeal and Bacterial Type Strains, Phase II (KMG-II): from individual species to whole genera.</title>
        <authorList>
            <person name="Goeker M."/>
        </authorList>
    </citation>
    <scope>NUCLEOTIDE SEQUENCE [LARGE SCALE GENOMIC DNA]</scope>
    <source>
        <strain evidence="2 4">DSM 2261</strain>
    </source>
</reference>
<evidence type="ECO:0008006" key="5">
    <source>
        <dbReference type="Google" id="ProtNLM"/>
    </source>
</evidence>
<dbReference type="AlphaFoldDB" id="A0AAC8TC33"/>
<accession>A0AAC8TC33</accession>
<dbReference type="Proteomes" id="UP000035579">
    <property type="component" value="Chromosome"/>
</dbReference>
<evidence type="ECO:0000313" key="4">
    <source>
        <dbReference type="Proteomes" id="UP000256345"/>
    </source>
</evidence>
<evidence type="ECO:0000313" key="3">
    <source>
        <dbReference type="Proteomes" id="UP000035579"/>
    </source>
</evidence>
<protein>
    <recommendedName>
        <fullName evidence="5">Lipoprotein</fullName>
    </recommendedName>
</protein>